<evidence type="ECO:0000313" key="3">
    <source>
        <dbReference type="Proteomes" id="UP000792457"/>
    </source>
</evidence>
<gene>
    <name evidence="2" type="ORF">J437_LFUL002419</name>
</gene>
<feature type="region of interest" description="Disordered" evidence="1">
    <location>
        <begin position="161"/>
        <end position="238"/>
    </location>
</feature>
<evidence type="ECO:0000256" key="1">
    <source>
        <dbReference type="SAM" id="MobiDB-lite"/>
    </source>
</evidence>
<feature type="compositionally biased region" description="Low complexity" evidence="1">
    <location>
        <begin position="161"/>
        <end position="176"/>
    </location>
</feature>
<keyword evidence="3" id="KW-1185">Reference proteome</keyword>
<feature type="compositionally biased region" description="Polar residues" evidence="1">
    <location>
        <begin position="220"/>
        <end position="236"/>
    </location>
</feature>
<evidence type="ECO:0000313" key="2">
    <source>
        <dbReference type="EMBL" id="KAG8237811.1"/>
    </source>
</evidence>
<feature type="compositionally biased region" description="Basic and acidic residues" evidence="1">
    <location>
        <begin position="339"/>
        <end position="350"/>
    </location>
</feature>
<dbReference type="EMBL" id="KZ309230">
    <property type="protein sequence ID" value="KAG8237811.1"/>
    <property type="molecule type" value="Genomic_DNA"/>
</dbReference>
<organism evidence="2 3">
    <name type="scientific">Ladona fulva</name>
    <name type="common">Scarce chaser dragonfly</name>
    <name type="synonym">Libellula fulva</name>
    <dbReference type="NCBI Taxonomy" id="123851"/>
    <lineage>
        <taxon>Eukaryota</taxon>
        <taxon>Metazoa</taxon>
        <taxon>Ecdysozoa</taxon>
        <taxon>Arthropoda</taxon>
        <taxon>Hexapoda</taxon>
        <taxon>Insecta</taxon>
        <taxon>Pterygota</taxon>
        <taxon>Palaeoptera</taxon>
        <taxon>Odonata</taxon>
        <taxon>Epiprocta</taxon>
        <taxon>Anisoptera</taxon>
        <taxon>Libelluloidea</taxon>
        <taxon>Libellulidae</taxon>
        <taxon>Ladona</taxon>
    </lineage>
</organism>
<feature type="region of interest" description="Disordered" evidence="1">
    <location>
        <begin position="292"/>
        <end position="465"/>
    </location>
</feature>
<dbReference type="AlphaFoldDB" id="A0A8K0KM16"/>
<feature type="region of interest" description="Disordered" evidence="1">
    <location>
        <begin position="95"/>
        <end position="126"/>
    </location>
</feature>
<sequence>MCRSGGCGVSTSPAGGVRFDFDEGDGGVVGVGSLGGGISGPQTPGGDGSSTHGLLGRSGGADTASVDTSIHQSVGGGGGVGVGVGAVGNPSIGEASLSLGSGSQLERLGRDEDEEEVRQGGESGSNAALAGASLAGSIASSLLPGGQRLEVQADVVAAGSCSVSSSGRGSAGGDAVSSRDEGGREGAGGQRLSVSSSGSCTSGGAILGGIAGEKEDKCPSSKSSSAVDEGSSTGGASTRALAGSITLNFKATDSSSLYHFRESPEEDWSLDGGGTSEGECISNPTECAVPRGHGVHGRNHPAPTSHAVGSTRKCTPRRPPMDREGSDSSSWTGGEDGASSDRVRFDDHVRFIGGTNAVDRRHDTPSPLAQASTPPHPLRSSSLSLQHAPSGGAGSGLASSASSGPALAGAGTRKSGPHLPWSRSQSVGEMPVPSTSTGTSALQASLPVIEEPNPMPHSPHDSSVC</sequence>
<comment type="caution">
    <text evidence="2">The sequence shown here is derived from an EMBL/GenBank/DDBJ whole genome shotgun (WGS) entry which is preliminary data.</text>
</comment>
<reference evidence="2" key="1">
    <citation type="submission" date="2013-04" db="EMBL/GenBank/DDBJ databases">
        <authorList>
            <person name="Qu J."/>
            <person name="Murali S.C."/>
            <person name="Bandaranaike D."/>
            <person name="Bellair M."/>
            <person name="Blankenburg K."/>
            <person name="Chao H."/>
            <person name="Dinh H."/>
            <person name="Doddapaneni H."/>
            <person name="Downs B."/>
            <person name="Dugan-Rocha S."/>
            <person name="Elkadiri S."/>
            <person name="Gnanaolivu R.D."/>
            <person name="Hernandez B."/>
            <person name="Javaid M."/>
            <person name="Jayaseelan J.C."/>
            <person name="Lee S."/>
            <person name="Li M."/>
            <person name="Ming W."/>
            <person name="Munidasa M."/>
            <person name="Muniz J."/>
            <person name="Nguyen L."/>
            <person name="Ongeri F."/>
            <person name="Osuji N."/>
            <person name="Pu L.-L."/>
            <person name="Puazo M."/>
            <person name="Qu C."/>
            <person name="Quiroz J."/>
            <person name="Raj R."/>
            <person name="Weissenberger G."/>
            <person name="Xin Y."/>
            <person name="Zou X."/>
            <person name="Han Y."/>
            <person name="Richards S."/>
            <person name="Worley K."/>
            <person name="Muzny D."/>
            <person name="Gibbs R."/>
        </authorList>
    </citation>
    <scope>NUCLEOTIDE SEQUENCE</scope>
    <source>
        <strain evidence="2">Sampled in the wild</strain>
    </source>
</reference>
<accession>A0A8K0KM16</accession>
<reference evidence="2" key="2">
    <citation type="submission" date="2017-10" db="EMBL/GenBank/DDBJ databases">
        <title>Ladona fulva Genome sequencing and assembly.</title>
        <authorList>
            <person name="Murali S."/>
            <person name="Richards S."/>
            <person name="Bandaranaike D."/>
            <person name="Bellair M."/>
            <person name="Blankenburg K."/>
            <person name="Chao H."/>
            <person name="Dinh H."/>
            <person name="Doddapaneni H."/>
            <person name="Dugan-Rocha S."/>
            <person name="Elkadiri S."/>
            <person name="Gnanaolivu R."/>
            <person name="Hernandez B."/>
            <person name="Skinner E."/>
            <person name="Javaid M."/>
            <person name="Lee S."/>
            <person name="Li M."/>
            <person name="Ming W."/>
            <person name="Munidasa M."/>
            <person name="Muniz J."/>
            <person name="Nguyen L."/>
            <person name="Hughes D."/>
            <person name="Osuji N."/>
            <person name="Pu L.-L."/>
            <person name="Puazo M."/>
            <person name="Qu C."/>
            <person name="Quiroz J."/>
            <person name="Raj R."/>
            <person name="Weissenberger G."/>
            <person name="Xin Y."/>
            <person name="Zou X."/>
            <person name="Han Y."/>
            <person name="Worley K."/>
            <person name="Muzny D."/>
            <person name="Gibbs R."/>
        </authorList>
    </citation>
    <scope>NUCLEOTIDE SEQUENCE</scope>
    <source>
        <strain evidence="2">Sampled in the wild</strain>
    </source>
</reference>
<feature type="compositionally biased region" description="Gly residues" evidence="1">
    <location>
        <begin position="30"/>
        <end position="48"/>
    </location>
</feature>
<proteinExistence type="predicted"/>
<protein>
    <submittedName>
        <fullName evidence="2">Uncharacterized protein</fullName>
    </submittedName>
</protein>
<feature type="region of interest" description="Disordered" evidence="1">
    <location>
        <begin position="30"/>
        <end position="77"/>
    </location>
</feature>
<name>A0A8K0KM16_LADFU</name>
<feature type="compositionally biased region" description="Low complexity" evidence="1">
    <location>
        <begin position="193"/>
        <end position="204"/>
    </location>
</feature>
<dbReference type="Proteomes" id="UP000792457">
    <property type="component" value="Unassembled WGS sequence"/>
</dbReference>
<dbReference type="OrthoDB" id="1431934at2759"/>
<feature type="compositionally biased region" description="Low complexity" evidence="1">
    <location>
        <begin position="378"/>
        <end position="411"/>
    </location>
</feature>
<feature type="compositionally biased region" description="Polar residues" evidence="1">
    <location>
        <begin position="422"/>
        <end position="443"/>
    </location>
</feature>